<keyword evidence="1" id="KW-0678">Repressor</keyword>
<keyword evidence="3" id="KW-0238">DNA-binding</keyword>
<gene>
    <name evidence="6" type="ORF">H3V53_33760</name>
</gene>
<dbReference type="PANTHER" id="PTHR30204:SF69">
    <property type="entry name" value="MERR-FAMILY TRANSCRIPTIONAL REGULATOR"/>
    <property type="match status" value="1"/>
</dbReference>
<keyword evidence="7" id="KW-1185">Reference proteome</keyword>
<dbReference type="SMART" id="SM00422">
    <property type="entry name" value="HTH_MERR"/>
    <property type="match status" value="1"/>
</dbReference>
<evidence type="ECO:0000256" key="1">
    <source>
        <dbReference type="ARBA" id="ARBA00022491"/>
    </source>
</evidence>
<dbReference type="RefSeq" id="WP_336601586.1">
    <property type="nucleotide sequence ID" value="NZ_JACFYJ010000090.1"/>
</dbReference>
<feature type="domain" description="HTH merR-type" evidence="5">
    <location>
        <begin position="1"/>
        <end position="72"/>
    </location>
</feature>
<evidence type="ECO:0000313" key="6">
    <source>
        <dbReference type="EMBL" id="MEI6001930.1"/>
    </source>
</evidence>
<evidence type="ECO:0000313" key="7">
    <source>
        <dbReference type="Proteomes" id="UP001386437"/>
    </source>
</evidence>
<keyword evidence="4" id="KW-0804">Transcription</keyword>
<accession>A0ABU8J1Y0</accession>
<dbReference type="PROSITE" id="PS50937">
    <property type="entry name" value="HTH_MERR_2"/>
    <property type="match status" value="1"/>
</dbReference>
<dbReference type="InterPro" id="IPR009061">
    <property type="entry name" value="DNA-bd_dom_put_sf"/>
</dbReference>
<keyword evidence="2" id="KW-0805">Transcription regulation</keyword>
<evidence type="ECO:0000259" key="5">
    <source>
        <dbReference type="PROSITE" id="PS50937"/>
    </source>
</evidence>
<name>A0ABU8J1Y0_9BURK</name>
<protein>
    <submittedName>
        <fullName evidence="6">MerR family transcriptional regulator</fullName>
    </submittedName>
</protein>
<evidence type="ECO:0000256" key="4">
    <source>
        <dbReference type="ARBA" id="ARBA00023163"/>
    </source>
</evidence>
<dbReference type="InterPro" id="IPR047057">
    <property type="entry name" value="MerR_fam"/>
</dbReference>
<dbReference type="Pfam" id="PF13411">
    <property type="entry name" value="MerR_1"/>
    <property type="match status" value="1"/>
</dbReference>
<comment type="caution">
    <text evidence="6">The sequence shown here is derived from an EMBL/GenBank/DDBJ whole genome shotgun (WGS) entry which is preliminary data.</text>
</comment>
<dbReference type="SUPFAM" id="SSF46955">
    <property type="entry name" value="Putative DNA-binding domain"/>
    <property type="match status" value="1"/>
</dbReference>
<dbReference type="PANTHER" id="PTHR30204">
    <property type="entry name" value="REDOX-CYCLING DRUG-SENSING TRANSCRIPTIONAL ACTIVATOR SOXR"/>
    <property type="match status" value="1"/>
</dbReference>
<organism evidence="6 7">
    <name type="scientific">Paraburkholderia bengalensis</name>
    <dbReference type="NCBI Taxonomy" id="2747562"/>
    <lineage>
        <taxon>Bacteria</taxon>
        <taxon>Pseudomonadati</taxon>
        <taxon>Pseudomonadota</taxon>
        <taxon>Betaproteobacteria</taxon>
        <taxon>Burkholderiales</taxon>
        <taxon>Burkholderiaceae</taxon>
        <taxon>Paraburkholderia</taxon>
    </lineage>
</organism>
<evidence type="ECO:0000256" key="3">
    <source>
        <dbReference type="ARBA" id="ARBA00023125"/>
    </source>
</evidence>
<dbReference type="Proteomes" id="UP001386437">
    <property type="component" value="Unassembled WGS sequence"/>
</dbReference>
<sequence length="132" mass="14817">MLISEFSQATGLSRDTVRFYVRLGLICPKTGSKGGVRPYLHFSEEHVQAVKIIRIAQSLGMSLKEIAAISKERREGRMTRGRSIDVLKGHIESLEAKATEIQSLSTYLRAKIAWLECGEHGPQPDFECKQSR</sequence>
<dbReference type="InterPro" id="IPR000551">
    <property type="entry name" value="MerR-type_HTH_dom"/>
</dbReference>
<reference evidence="6 7" key="1">
    <citation type="journal article" date="2022" name="Arch. Microbiol.">
        <title>Paraburkholderia bengalensis sp. nov. isolated from roots of Oryza sativa, IR64.</title>
        <authorList>
            <person name="Nag P."/>
            <person name="Mondal N."/>
            <person name="Sarkar J."/>
            <person name="Das S."/>
        </authorList>
    </citation>
    <scope>NUCLEOTIDE SEQUENCE [LARGE SCALE GENOMIC DNA]</scope>
    <source>
        <strain evidence="6 7">IR64_4_BI</strain>
    </source>
</reference>
<dbReference type="Gene3D" id="1.10.1660.10">
    <property type="match status" value="1"/>
</dbReference>
<dbReference type="EMBL" id="JACFYJ010000090">
    <property type="protein sequence ID" value="MEI6001930.1"/>
    <property type="molecule type" value="Genomic_DNA"/>
</dbReference>
<evidence type="ECO:0000256" key="2">
    <source>
        <dbReference type="ARBA" id="ARBA00023015"/>
    </source>
</evidence>
<proteinExistence type="predicted"/>